<dbReference type="PANTHER" id="PTHR46177">
    <property type="entry name" value="INTEGRASE CATALYTIC DOMAIN-CONTAINING PROTEIN"/>
    <property type="match status" value="1"/>
</dbReference>
<dbReference type="SUPFAM" id="SSF53098">
    <property type="entry name" value="Ribonuclease H-like"/>
    <property type="match status" value="1"/>
</dbReference>
<dbReference type="InterPro" id="IPR012337">
    <property type="entry name" value="RNaseH-like_sf"/>
</dbReference>
<organism evidence="2 3">
    <name type="scientific">Crepidotus variabilis</name>
    <dbReference type="NCBI Taxonomy" id="179855"/>
    <lineage>
        <taxon>Eukaryota</taxon>
        <taxon>Fungi</taxon>
        <taxon>Dikarya</taxon>
        <taxon>Basidiomycota</taxon>
        <taxon>Agaricomycotina</taxon>
        <taxon>Agaricomycetes</taxon>
        <taxon>Agaricomycetidae</taxon>
        <taxon>Agaricales</taxon>
        <taxon>Agaricineae</taxon>
        <taxon>Crepidotaceae</taxon>
        <taxon>Crepidotus</taxon>
    </lineage>
</organism>
<dbReference type="OrthoDB" id="5392716at2759"/>
<feature type="region of interest" description="Disordered" evidence="1">
    <location>
        <begin position="54"/>
        <end position="79"/>
    </location>
</feature>
<dbReference type="Proteomes" id="UP000807306">
    <property type="component" value="Unassembled WGS sequence"/>
</dbReference>
<proteinExistence type="predicted"/>
<gene>
    <name evidence="2" type="ORF">CPB83DRAFT_877814</name>
</gene>
<evidence type="ECO:0000256" key="1">
    <source>
        <dbReference type="SAM" id="MobiDB-lite"/>
    </source>
</evidence>
<sequence>MASHNRNPTGRNQYPNAPTLDNKVFVEALKQYHREHISSNKVIKERLSKDHQIETSESNIKNKRNNLGLYGSRSKKGKRTEQEIEQTVLNQMDKDVVDNIGVPTTTARIAFDQREHIPRDKVRAIMKLHRPEGFERRNPGGRKTPRTTVTSIGINERWAADGHDKLNKIGFPIYAVVDFATGKILGAWVVPNNRLGSTVAYLFLSLIEQYKGIPLQFSTDCGSETTMWHGIANALREFFHSDIDIAELAAHNYMKSIHNILSERSWLRLRLVFVDNAVAVFERGVAEGIYDPIIPIQEELCRWLWAKLLRQDLASYVYFQNTWPGRKVPYKATPSGVARDTAYKDYHQYGMDDYLQPLTTEQVDVVRELKELIGGERPLAFSSEEFDVRAQAAYDELEIKQLNTENVWHLFEALLTRLV</sequence>
<evidence type="ECO:0000313" key="2">
    <source>
        <dbReference type="EMBL" id="KAF9523980.1"/>
    </source>
</evidence>
<protein>
    <recommendedName>
        <fullName evidence="4">Integrase catalytic domain-containing protein</fullName>
    </recommendedName>
</protein>
<evidence type="ECO:0008006" key="4">
    <source>
        <dbReference type="Google" id="ProtNLM"/>
    </source>
</evidence>
<reference evidence="2" key="1">
    <citation type="submission" date="2020-11" db="EMBL/GenBank/DDBJ databases">
        <authorList>
            <consortium name="DOE Joint Genome Institute"/>
            <person name="Ahrendt S."/>
            <person name="Riley R."/>
            <person name="Andreopoulos W."/>
            <person name="Labutti K."/>
            <person name="Pangilinan J."/>
            <person name="Ruiz-Duenas F.J."/>
            <person name="Barrasa J.M."/>
            <person name="Sanchez-Garcia M."/>
            <person name="Camarero S."/>
            <person name="Miyauchi S."/>
            <person name="Serrano A."/>
            <person name="Linde D."/>
            <person name="Babiker R."/>
            <person name="Drula E."/>
            <person name="Ayuso-Fernandez I."/>
            <person name="Pacheco R."/>
            <person name="Padilla G."/>
            <person name="Ferreira P."/>
            <person name="Barriuso J."/>
            <person name="Kellner H."/>
            <person name="Castanera R."/>
            <person name="Alfaro M."/>
            <person name="Ramirez L."/>
            <person name="Pisabarro A.G."/>
            <person name="Kuo A."/>
            <person name="Tritt A."/>
            <person name="Lipzen A."/>
            <person name="He G."/>
            <person name="Yan M."/>
            <person name="Ng V."/>
            <person name="Cullen D."/>
            <person name="Martin F."/>
            <person name="Rosso M.-N."/>
            <person name="Henrissat B."/>
            <person name="Hibbett D."/>
            <person name="Martinez A.T."/>
            <person name="Grigoriev I.V."/>
        </authorList>
    </citation>
    <scope>NUCLEOTIDE SEQUENCE</scope>
    <source>
        <strain evidence="2">CBS 506.95</strain>
    </source>
</reference>
<comment type="caution">
    <text evidence="2">The sequence shown here is derived from an EMBL/GenBank/DDBJ whole genome shotgun (WGS) entry which is preliminary data.</text>
</comment>
<dbReference type="AlphaFoldDB" id="A0A9P6E7M4"/>
<dbReference type="EMBL" id="MU157907">
    <property type="protein sequence ID" value="KAF9523980.1"/>
    <property type="molecule type" value="Genomic_DNA"/>
</dbReference>
<keyword evidence="3" id="KW-1185">Reference proteome</keyword>
<dbReference type="PANTHER" id="PTHR46177:SF1">
    <property type="entry name" value="INTEGRASE CATALYTIC DOMAIN-CONTAINING PROTEIN"/>
    <property type="match status" value="1"/>
</dbReference>
<evidence type="ECO:0000313" key="3">
    <source>
        <dbReference type="Proteomes" id="UP000807306"/>
    </source>
</evidence>
<accession>A0A9P6E7M4</accession>
<name>A0A9P6E7M4_9AGAR</name>